<gene>
    <name evidence="3" type="ORF">P5673_020878</name>
</gene>
<feature type="chain" id="PRO_5042211175" evidence="2">
    <location>
        <begin position="21"/>
        <end position="320"/>
    </location>
</feature>
<evidence type="ECO:0000256" key="1">
    <source>
        <dbReference type="SAM" id="MobiDB-lite"/>
    </source>
</evidence>
<evidence type="ECO:0000256" key="2">
    <source>
        <dbReference type="SAM" id="SignalP"/>
    </source>
</evidence>
<accession>A0AAD9V0U6</accession>
<protein>
    <submittedName>
        <fullName evidence="3">Uncharacterized protein</fullName>
    </submittedName>
</protein>
<feature type="signal peptide" evidence="2">
    <location>
        <begin position="1"/>
        <end position="20"/>
    </location>
</feature>
<name>A0AAD9V0U6_ACRCE</name>
<dbReference type="AlphaFoldDB" id="A0AAD9V0U6"/>
<organism evidence="3 4">
    <name type="scientific">Acropora cervicornis</name>
    <name type="common">Staghorn coral</name>
    <dbReference type="NCBI Taxonomy" id="6130"/>
    <lineage>
        <taxon>Eukaryota</taxon>
        <taxon>Metazoa</taxon>
        <taxon>Cnidaria</taxon>
        <taxon>Anthozoa</taxon>
        <taxon>Hexacorallia</taxon>
        <taxon>Scleractinia</taxon>
        <taxon>Astrocoeniina</taxon>
        <taxon>Acroporidae</taxon>
        <taxon>Acropora</taxon>
    </lineage>
</organism>
<reference evidence="3" key="1">
    <citation type="journal article" date="2023" name="G3 (Bethesda)">
        <title>Whole genome assembly and annotation of the endangered Caribbean coral Acropora cervicornis.</title>
        <authorList>
            <person name="Selwyn J.D."/>
            <person name="Vollmer S.V."/>
        </authorList>
    </citation>
    <scope>NUCLEOTIDE SEQUENCE</scope>
    <source>
        <strain evidence="3">K2</strain>
    </source>
</reference>
<dbReference type="Proteomes" id="UP001249851">
    <property type="component" value="Unassembled WGS sequence"/>
</dbReference>
<evidence type="ECO:0000313" key="3">
    <source>
        <dbReference type="EMBL" id="KAK2557028.1"/>
    </source>
</evidence>
<feature type="region of interest" description="Disordered" evidence="1">
    <location>
        <begin position="126"/>
        <end position="145"/>
    </location>
</feature>
<reference evidence="3" key="2">
    <citation type="journal article" date="2023" name="Science">
        <title>Genomic signatures of disease resistance in endangered staghorn corals.</title>
        <authorList>
            <person name="Vollmer S.V."/>
            <person name="Selwyn J.D."/>
            <person name="Despard B.A."/>
            <person name="Roesel C.L."/>
        </authorList>
    </citation>
    <scope>NUCLEOTIDE SEQUENCE</scope>
    <source>
        <strain evidence="3">K2</strain>
    </source>
</reference>
<evidence type="ECO:0000313" key="4">
    <source>
        <dbReference type="Proteomes" id="UP001249851"/>
    </source>
</evidence>
<keyword evidence="4" id="KW-1185">Reference proteome</keyword>
<dbReference type="EMBL" id="JARQWQ010000052">
    <property type="protein sequence ID" value="KAK2557028.1"/>
    <property type="molecule type" value="Genomic_DNA"/>
</dbReference>
<comment type="caution">
    <text evidence="3">The sequence shown here is derived from an EMBL/GenBank/DDBJ whole genome shotgun (WGS) entry which is preliminary data.</text>
</comment>
<keyword evidence="2" id="KW-0732">Signal</keyword>
<feature type="compositionally biased region" description="Basic residues" evidence="1">
    <location>
        <begin position="136"/>
        <end position="145"/>
    </location>
</feature>
<proteinExistence type="predicted"/>
<sequence>MGKTTAQKLWCLRIISGVAFLFKGGKKVENFRNIVGAEEITVTDSGLSNSASSSSPPEKKTVKAGICPLTKWCIPGCHRESTIFSRLAKHINKALEELQQPPAATEPLAAPEEMQHDIHGQKRPLTPLFTKVSPSRSKRQKSKAAHVKDVQARCDECQLDNKAHFIPIKRLVLPPKNRQIRGVDEGFLTQLIKNMEDQPTGNCEALFVAVEICRTPLFMEIQQDCTEDPPYPPEFWRDMCASLLNKTVLFQLEERRKALVIIERDDAQKKVREAFGLDDNVKTVFQAYNDEWSEWCDIEGAEIQLMGNRGGGGITCVCLL</sequence>